<name>A0A553NDG1_TIGCA</name>
<reference evidence="1 2" key="1">
    <citation type="journal article" date="2018" name="Nat. Ecol. Evol.">
        <title>Genomic signatures of mitonuclear coevolution across populations of Tigriopus californicus.</title>
        <authorList>
            <person name="Barreto F.S."/>
            <person name="Watson E.T."/>
            <person name="Lima T.G."/>
            <person name="Willett C.S."/>
            <person name="Edmands S."/>
            <person name="Li W."/>
            <person name="Burton R.S."/>
        </authorList>
    </citation>
    <scope>NUCLEOTIDE SEQUENCE [LARGE SCALE GENOMIC DNA]</scope>
    <source>
        <strain evidence="1 2">San Diego</strain>
    </source>
</reference>
<gene>
    <name evidence="1" type="ORF">TCAL_03995</name>
</gene>
<evidence type="ECO:0000313" key="2">
    <source>
        <dbReference type="Proteomes" id="UP000318571"/>
    </source>
</evidence>
<comment type="caution">
    <text evidence="1">The sequence shown here is derived from an EMBL/GenBank/DDBJ whole genome shotgun (WGS) entry which is preliminary data.</text>
</comment>
<dbReference type="AlphaFoldDB" id="A0A553NDG1"/>
<dbReference type="EMBL" id="VCGU01000458">
    <property type="protein sequence ID" value="TRY63389.1"/>
    <property type="molecule type" value="Genomic_DNA"/>
</dbReference>
<accession>A0A553NDG1</accession>
<proteinExistence type="predicted"/>
<sequence>MGSQIPAQRHQKRALKEVISFTMEEELGRDGKTVSTRTIISSRPIIYRIWIKNSTREEFRFRAHGRSHEAFSTSKNSRGFTPVPKGKSWAFTLVQLNQDGQIPHSSLSYIKILSKDGSHFWDITADLEEENAFEIFWNPTLQHFAVRPYYTLTKQYEPTTKTSH</sequence>
<dbReference type="Proteomes" id="UP000318571">
    <property type="component" value="Chromosome 10"/>
</dbReference>
<keyword evidence="2" id="KW-1185">Reference proteome</keyword>
<evidence type="ECO:0000313" key="1">
    <source>
        <dbReference type="EMBL" id="TRY63389.1"/>
    </source>
</evidence>
<organism evidence="1 2">
    <name type="scientific">Tigriopus californicus</name>
    <name type="common">Marine copepod</name>
    <dbReference type="NCBI Taxonomy" id="6832"/>
    <lineage>
        <taxon>Eukaryota</taxon>
        <taxon>Metazoa</taxon>
        <taxon>Ecdysozoa</taxon>
        <taxon>Arthropoda</taxon>
        <taxon>Crustacea</taxon>
        <taxon>Multicrustacea</taxon>
        <taxon>Hexanauplia</taxon>
        <taxon>Copepoda</taxon>
        <taxon>Harpacticoida</taxon>
        <taxon>Harpacticidae</taxon>
        <taxon>Tigriopus</taxon>
    </lineage>
</organism>
<protein>
    <submittedName>
        <fullName evidence="1">Uncharacterized protein</fullName>
    </submittedName>
</protein>